<evidence type="ECO:0000256" key="1">
    <source>
        <dbReference type="SAM" id="Coils"/>
    </source>
</evidence>
<sequence length="158" mass="18316">MQRSQVKKWLKKDNLLILEGWKRQGLSNEQIANNIGINRKTLGQWAKKHAPISNALKKGKEVTRFEVENALYDKAINGNVTAMIFWLKNNWSEKYNDSKLSIEEKEVMIIKKKKLSADMRIAEAKARLLEKATDASNERLEKMLSILEESAKEEEEQE</sequence>
<dbReference type="EMBL" id="JAKHLF010000013">
    <property type="protein sequence ID" value="MCZ3845286.1"/>
    <property type="molecule type" value="Genomic_DNA"/>
</dbReference>
<name>A0AAP3M481_9LACO</name>
<reference evidence="2" key="1">
    <citation type="submission" date="2022-01" db="EMBL/GenBank/DDBJ databases">
        <title>VMRC isolate genome collection.</title>
        <authorList>
            <person name="France M."/>
            <person name="Rutt L."/>
            <person name="Humphrys M."/>
            <person name="Ravel J."/>
        </authorList>
    </citation>
    <scope>NUCLEOTIDE SEQUENCE</scope>
    <source>
        <strain evidence="2">C0127B5</strain>
    </source>
</reference>
<dbReference type="AlphaFoldDB" id="A0AAP3M481"/>
<gene>
    <name evidence="2" type="ORF">L2422_07240</name>
</gene>
<comment type="caution">
    <text evidence="2">The sequence shown here is derived from an EMBL/GenBank/DDBJ whole genome shotgun (WGS) entry which is preliminary data.</text>
</comment>
<evidence type="ECO:0000313" key="3">
    <source>
        <dbReference type="Proteomes" id="UP001213015"/>
    </source>
</evidence>
<dbReference type="Proteomes" id="UP001213015">
    <property type="component" value="Unassembled WGS sequence"/>
</dbReference>
<keyword evidence="1" id="KW-0175">Coiled coil</keyword>
<proteinExistence type="predicted"/>
<feature type="coiled-coil region" evidence="1">
    <location>
        <begin position="112"/>
        <end position="157"/>
    </location>
</feature>
<dbReference type="Gene3D" id="1.10.10.60">
    <property type="entry name" value="Homeodomain-like"/>
    <property type="match status" value="1"/>
</dbReference>
<dbReference type="RefSeq" id="WP_234975116.1">
    <property type="nucleotide sequence ID" value="NZ_JAKEYK010000012.1"/>
</dbReference>
<evidence type="ECO:0000313" key="2">
    <source>
        <dbReference type="EMBL" id="MCZ3845286.1"/>
    </source>
</evidence>
<accession>A0AAP3M481</accession>
<organism evidence="2 3">
    <name type="scientific">Lactobacillus mulieris</name>
    <dbReference type="NCBI Taxonomy" id="2508708"/>
    <lineage>
        <taxon>Bacteria</taxon>
        <taxon>Bacillati</taxon>
        <taxon>Bacillota</taxon>
        <taxon>Bacilli</taxon>
        <taxon>Lactobacillales</taxon>
        <taxon>Lactobacillaceae</taxon>
        <taxon>Lactobacillus</taxon>
    </lineage>
</organism>
<protein>
    <submittedName>
        <fullName evidence="2">DNA-packaging protein</fullName>
    </submittedName>
</protein>